<comment type="similarity">
    <text evidence="2">Belongs to the MscS (TC 1.A.23) family.</text>
</comment>
<comment type="caution">
    <text evidence="9">The sequence shown here is derived from an EMBL/GenBank/DDBJ whole genome shotgun (WGS) entry which is preliminary data.</text>
</comment>
<dbReference type="Pfam" id="PF21082">
    <property type="entry name" value="MS_channel_3rd"/>
    <property type="match status" value="1"/>
</dbReference>
<dbReference type="EMBL" id="JADUMB010000001">
    <property type="protein sequence ID" value="MBH1918745.1"/>
    <property type="molecule type" value="Genomic_DNA"/>
</dbReference>
<gene>
    <name evidence="9" type="ORF">I5U16_01050</name>
</gene>
<reference evidence="9 10" key="1">
    <citation type="submission" date="2020-11" db="EMBL/GenBank/DDBJ databases">
        <title>Enhanced detection system for hospital associated transmission using whole genome sequencing surveillance.</title>
        <authorList>
            <person name="Harrison L.H."/>
            <person name="Van Tyne D."/>
            <person name="Marsh J.W."/>
            <person name="Griffith M.P."/>
            <person name="Snyder D.J."/>
            <person name="Cooper V.S."/>
            <person name="Mustapha M."/>
        </authorList>
    </citation>
    <scope>NUCLEOTIDE SEQUENCE [LARGE SCALE GENOMIC DNA]</scope>
    <source>
        <strain evidence="9 10">SER00227</strain>
    </source>
</reference>
<dbReference type="InterPro" id="IPR030192">
    <property type="entry name" value="YbdG"/>
</dbReference>
<evidence type="ECO:0000256" key="6">
    <source>
        <dbReference type="SAM" id="Phobius"/>
    </source>
</evidence>
<keyword evidence="3 6" id="KW-0812">Transmembrane</keyword>
<dbReference type="InterPro" id="IPR023408">
    <property type="entry name" value="MscS_beta-dom_sf"/>
</dbReference>
<evidence type="ECO:0000313" key="10">
    <source>
        <dbReference type="Proteomes" id="UP000635335"/>
    </source>
</evidence>
<feature type="transmembrane region" description="Helical" evidence="6">
    <location>
        <begin position="166"/>
        <end position="183"/>
    </location>
</feature>
<dbReference type="SUPFAM" id="SSF50182">
    <property type="entry name" value="Sm-like ribonucleoproteins"/>
    <property type="match status" value="1"/>
</dbReference>
<evidence type="ECO:0000256" key="2">
    <source>
        <dbReference type="ARBA" id="ARBA00008017"/>
    </source>
</evidence>
<dbReference type="InterPro" id="IPR049278">
    <property type="entry name" value="MS_channel_C"/>
</dbReference>
<feature type="transmembrane region" description="Helical" evidence="6">
    <location>
        <begin position="140"/>
        <end position="160"/>
    </location>
</feature>
<dbReference type="PANTHER" id="PTHR30414">
    <property type="entry name" value="MINICONDUCTANCE MECHANOSENSITIVE CHANNEL YBDG"/>
    <property type="match status" value="1"/>
</dbReference>
<evidence type="ECO:0000256" key="1">
    <source>
        <dbReference type="ARBA" id="ARBA00004127"/>
    </source>
</evidence>
<dbReference type="Pfam" id="PF00924">
    <property type="entry name" value="MS_channel_2nd"/>
    <property type="match status" value="1"/>
</dbReference>
<keyword evidence="5 6" id="KW-0472">Membrane</keyword>
<evidence type="ECO:0000256" key="3">
    <source>
        <dbReference type="ARBA" id="ARBA00022692"/>
    </source>
</evidence>
<protein>
    <submittedName>
        <fullName evidence="9">Mechanosensitive ion channel</fullName>
    </submittedName>
</protein>
<keyword evidence="10" id="KW-1185">Reference proteome</keyword>
<evidence type="ECO:0000259" key="7">
    <source>
        <dbReference type="Pfam" id="PF00924"/>
    </source>
</evidence>
<dbReference type="InterPro" id="IPR010920">
    <property type="entry name" value="LSM_dom_sf"/>
</dbReference>
<proteinExistence type="inferred from homology"/>
<dbReference type="RefSeq" id="WP_019454215.1">
    <property type="nucleotide sequence ID" value="NZ_JADUMB010000001.1"/>
</dbReference>
<comment type="subcellular location">
    <subcellularLocation>
        <location evidence="1">Endomembrane system</location>
        <topology evidence="1">Multi-pass membrane protein</topology>
    </subcellularLocation>
</comment>
<sequence>MQQQITRWLEQFGLEFGGVMSLLMVLGLIVLISVAIHLVLHRVVLAALQRRGQQSQRVWQQAITQYKLFQRVALLLQGVIISIQATLWLQSGSQTQAVIVTAAQVWILAFTLLSLFSLLDTLLALLRQSPISNQLPLRGIFQGLKLVAAILIGIMIVSLLMGKSPLLLLSGLGAMTAVLMLVFKDPILGLVAGIQLSANDMLKIGDWLEMPKYGADGAVTDIGLTTVKVRNWDNTVTTIPTYALISDSFKNWRSMSESGGRRIKRSLNIDTGSVHFLSEEEQRRLQRNPLLHNYLDNKTQELSQHNQEIAIDLASPLNGRRLTNLGTLRAYLEAYLRAHPRIHQNMTLMVRQLAPTPEGLPLEIYAFTNTTVWAEYESIQADIFDHILAVIDEFGLRVHQTPTGNDLRGMLLQSANAS</sequence>
<evidence type="ECO:0000259" key="8">
    <source>
        <dbReference type="Pfam" id="PF21082"/>
    </source>
</evidence>
<evidence type="ECO:0000256" key="4">
    <source>
        <dbReference type="ARBA" id="ARBA00022989"/>
    </source>
</evidence>
<feature type="domain" description="Mechanosensitive ion channel MscS C-terminal" evidence="8">
    <location>
        <begin position="335"/>
        <end position="397"/>
    </location>
</feature>
<dbReference type="Proteomes" id="UP000635335">
    <property type="component" value="Unassembled WGS sequence"/>
</dbReference>
<feature type="domain" description="Mechanosensitive ion channel MscS" evidence="7">
    <location>
        <begin position="185"/>
        <end position="253"/>
    </location>
</feature>
<feature type="transmembrane region" description="Helical" evidence="6">
    <location>
        <begin position="68"/>
        <end position="89"/>
    </location>
</feature>
<dbReference type="PANTHER" id="PTHR30414:SF0">
    <property type="entry name" value="MINICONDUCTANCE MECHANOSENSITIVE CHANNEL YBDG"/>
    <property type="match status" value="1"/>
</dbReference>
<feature type="transmembrane region" description="Helical" evidence="6">
    <location>
        <begin position="95"/>
        <end position="119"/>
    </location>
</feature>
<organism evidence="9 10">
    <name type="scientific">Serratia surfactantfaciens</name>
    <dbReference type="NCBI Taxonomy" id="2741499"/>
    <lineage>
        <taxon>Bacteria</taxon>
        <taxon>Pseudomonadati</taxon>
        <taxon>Pseudomonadota</taxon>
        <taxon>Gammaproteobacteria</taxon>
        <taxon>Enterobacterales</taxon>
        <taxon>Yersiniaceae</taxon>
        <taxon>Serratia</taxon>
    </lineage>
</organism>
<keyword evidence="4 6" id="KW-1133">Transmembrane helix</keyword>
<accession>A0ABS0LTV2</accession>
<name>A0ABS0LTV2_9GAMM</name>
<evidence type="ECO:0000256" key="5">
    <source>
        <dbReference type="ARBA" id="ARBA00023136"/>
    </source>
</evidence>
<evidence type="ECO:0000313" key="9">
    <source>
        <dbReference type="EMBL" id="MBH1918745.1"/>
    </source>
</evidence>
<dbReference type="Gene3D" id="2.30.30.60">
    <property type="match status" value="1"/>
</dbReference>
<dbReference type="InterPro" id="IPR006685">
    <property type="entry name" value="MscS_channel_2nd"/>
</dbReference>
<feature type="transmembrane region" description="Helical" evidence="6">
    <location>
        <begin position="20"/>
        <end position="48"/>
    </location>
</feature>